<accession>A0A319DES9</accession>
<dbReference type="Proteomes" id="UP000247810">
    <property type="component" value="Unassembled WGS sequence"/>
</dbReference>
<keyword evidence="2" id="KW-1185">Reference proteome</keyword>
<dbReference type="OrthoDB" id="5302289at2759"/>
<protein>
    <submittedName>
        <fullName evidence="1">Uncharacterized protein</fullName>
    </submittedName>
</protein>
<dbReference type="AlphaFoldDB" id="A0A319DES9"/>
<gene>
    <name evidence="1" type="ORF">BO71DRAFT_428678</name>
</gene>
<sequence length="98" mass="11160">MVLLQMANSASSPEVKAALDRARDNQGDAAAVALLETAVGKLWEHIKKEPEYVLTREEFALFNYFIYRYGKLPEGRRAVERFWNHYNPNNLASNGSKT</sequence>
<name>A0A319DES9_9EURO</name>
<dbReference type="EMBL" id="KZ825847">
    <property type="protein sequence ID" value="PYH95886.1"/>
    <property type="molecule type" value="Genomic_DNA"/>
</dbReference>
<organism evidence="1 2">
    <name type="scientific">Aspergillus ellipticus CBS 707.79</name>
    <dbReference type="NCBI Taxonomy" id="1448320"/>
    <lineage>
        <taxon>Eukaryota</taxon>
        <taxon>Fungi</taxon>
        <taxon>Dikarya</taxon>
        <taxon>Ascomycota</taxon>
        <taxon>Pezizomycotina</taxon>
        <taxon>Eurotiomycetes</taxon>
        <taxon>Eurotiomycetidae</taxon>
        <taxon>Eurotiales</taxon>
        <taxon>Aspergillaceae</taxon>
        <taxon>Aspergillus</taxon>
        <taxon>Aspergillus subgen. Circumdati</taxon>
    </lineage>
</organism>
<evidence type="ECO:0000313" key="1">
    <source>
        <dbReference type="EMBL" id="PYH95886.1"/>
    </source>
</evidence>
<proteinExistence type="predicted"/>
<dbReference type="VEuPathDB" id="FungiDB:BO71DRAFT_428678"/>
<reference evidence="1 2" key="1">
    <citation type="submission" date="2018-02" db="EMBL/GenBank/DDBJ databases">
        <title>The genomes of Aspergillus section Nigri reveals drivers in fungal speciation.</title>
        <authorList>
            <consortium name="DOE Joint Genome Institute"/>
            <person name="Vesth T.C."/>
            <person name="Nybo J."/>
            <person name="Theobald S."/>
            <person name="Brandl J."/>
            <person name="Frisvad J.C."/>
            <person name="Nielsen K.F."/>
            <person name="Lyhne E.K."/>
            <person name="Kogle M.E."/>
            <person name="Kuo A."/>
            <person name="Riley R."/>
            <person name="Clum A."/>
            <person name="Nolan M."/>
            <person name="Lipzen A."/>
            <person name="Salamov A."/>
            <person name="Henrissat B."/>
            <person name="Wiebenga A."/>
            <person name="De vries R.P."/>
            <person name="Grigoriev I.V."/>
            <person name="Mortensen U.H."/>
            <person name="Andersen M.R."/>
            <person name="Baker S.E."/>
        </authorList>
    </citation>
    <scope>NUCLEOTIDE SEQUENCE [LARGE SCALE GENOMIC DNA]</scope>
    <source>
        <strain evidence="1 2">CBS 707.79</strain>
    </source>
</reference>
<evidence type="ECO:0000313" key="2">
    <source>
        <dbReference type="Proteomes" id="UP000247810"/>
    </source>
</evidence>